<evidence type="ECO:0000313" key="4">
    <source>
        <dbReference type="EMBL" id="KAF9616420.1"/>
    </source>
</evidence>
<sequence>VYIRAMSRQGHCRLVRLFTDPDARDHSEKHANFRGSVTLILMSCGCHVGCHVGSISKPVLVEGDLFVVVVPEEEEQGRPVSVTSENKRRRKLNLTLFFFLELMSSTSSQSISHKPSNCDEFFMQQSTLFADSLKDLKNLRTQLYSAAEYFELSYTHDDQKQLVLDTLKDYAIKAFINTVDHLGSVTYKVNDILDESVHKVSRIELQVSCMEQRIRTYKKLIDDQGHSQQSLVLMSPKYIGDTLRRSGGKASRHQWCSLDDEDEWHQFKIAVRSSMRDTPSAVRKGRSPSPCPRPFQRTAFSFTEKQSEKRAASPLRAMFPLIRTGSLPSRPPTPVSSRPTTPVSCRPKTPSSVHTTDTRQRYPLEPRKSASLRLHVEKDSSKETEQYPTKSKRLLKALLSRRKSRKDESLYTFLDEY</sequence>
<feature type="region of interest" description="Disordered" evidence="3">
    <location>
        <begin position="275"/>
        <end position="295"/>
    </location>
</feature>
<organism evidence="4 5">
    <name type="scientific">Coptis chinensis</name>
    <dbReference type="NCBI Taxonomy" id="261450"/>
    <lineage>
        <taxon>Eukaryota</taxon>
        <taxon>Viridiplantae</taxon>
        <taxon>Streptophyta</taxon>
        <taxon>Embryophyta</taxon>
        <taxon>Tracheophyta</taxon>
        <taxon>Spermatophyta</taxon>
        <taxon>Magnoliopsida</taxon>
        <taxon>Ranunculales</taxon>
        <taxon>Ranunculaceae</taxon>
        <taxon>Coptidoideae</taxon>
        <taxon>Coptis</taxon>
    </lineage>
</organism>
<feature type="region of interest" description="Disordered" evidence="3">
    <location>
        <begin position="323"/>
        <end position="390"/>
    </location>
</feature>
<dbReference type="OrthoDB" id="1927036at2759"/>
<comment type="caution">
    <text evidence="4">The sequence shown here is derived from an EMBL/GenBank/DDBJ whole genome shotgun (WGS) entry which is preliminary data.</text>
</comment>
<keyword evidence="5" id="KW-1185">Reference proteome</keyword>
<proteinExistence type="inferred from homology"/>
<dbReference type="Proteomes" id="UP000631114">
    <property type="component" value="Unassembled WGS sequence"/>
</dbReference>
<feature type="non-terminal residue" evidence="4">
    <location>
        <position position="417"/>
    </location>
</feature>
<feature type="compositionally biased region" description="Basic and acidic residues" evidence="3">
    <location>
        <begin position="356"/>
        <end position="385"/>
    </location>
</feature>
<dbReference type="PANTHER" id="PTHR10460:SF10">
    <property type="entry name" value="PROTEIN ABIL3"/>
    <property type="match status" value="1"/>
</dbReference>
<comment type="function">
    <text evidence="2">Involved in regulation of actin and microtubule organization. Part of a WAVE complex that activates the Arp2/3 complex.</text>
</comment>
<gene>
    <name evidence="4" type="ORF">IFM89_029674</name>
</gene>
<evidence type="ECO:0000256" key="3">
    <source>
        <dbReference type="SAM" id="MobiDB-lite"/>
    </source>
</evidence>
<dbReference type="AlphaFoldDB" id="A0A835M2B3"/>
<dbReference type="InterPro" id="IPR028457">
    <property type="entry name" value="ABI"/>
</dbReference>
<evidence type="ECO:0000313" key="5">
    <source>
        <dbReference type="Proteomes" id="UP000631114"/>
    </source>
</evidence>
<accession>A0A835M2B3</accession>
<evidence type="ECO:0008006" key="6">
    <source>
        <dbReference type="Google" id="ProtNLM"/>
    </source>
</evidence>
<dbReference type="EMBL" id="JADFTS010000003">
    <property type="protein sequence ID" value="KAF9616420.1"/>
    <property type="molecule type" value="Genomic_DNA"/>
</dbReference>
<evidence type="ECO:0000256" key="1">
    <source>
        <dbReference type="ARBA" id="ARBA00010020"/>
    </source>
</evidence>
<reference evidence="4 5" key="1">
    <citation type="submission" date="2020-10" db="EMBL/GenBank/DDBJ databases">
        <title>The Coptis chinensis genome and diversification of protoberbering-type alkaloids.</title>
        <authorList>
            <person name="Wang B."/>
            <person name="Shu S."/>
            <person name="Song C."/>
            <person name="Liu Y."/>
        </authorList>
    </citation>
    <scope>NUCLEOTIDE SEQUENCE [LARGE SCALE GENOMIC DNA]</scope>
    <source>
        <strain evidence="4">HL-2020</strain>
        <tissue evidence="4">Leaf</tissue>
    </source>
</reference>
<dbReference type="PANTHER" id="PTHR10460">
    <property type="entry name" value="ABL INTERACTOR FAMILY MEMBER"/>
    <property type="match status" value="1"/>
</dbReference>
<feature type="compositionally biased region" description="Low complexity" evidence="3">
    <location>
        <begin position="335"/>
        <end position="344"/>
    </location>
</feature>
<comment type="similarity">
    <text evidence="1">Belongs to the ABI family.</text>
</comment>
<dbReference type="Gene3D" id="6.10.140.1620">
    <property type="match status" value="1"/>
</dbReference>
<protein>
    <recommendedName>
        <fullName evidence="6">Protein ABIL2</fullName>
    </recommendedName>
</protein>
<evidence type="ECO:0000256" key="2">
    <source>
        <dbReference type="ARBA" id="ARBA00025223"/>
    </source>
</evidence>
<name>A0A835M2B3_9MAGN</name>